<feature type="signal peptide" evidence="9">
    <location>
        <begin position="1"/>
        <end position="34"/>
    </location>
</feature>
<dbReference type="Pfam" id="PF00263">
    <property type="entry name" value="Secretin"/>
    <property type="match status" value="1"/>
</dbReference>
<dbReference type="InterPro" id="IPR013355">
    <property type="entry name" value="Pilus_4_PilQ"/>
</dbReference>
<dbReference type="NCBIfam" id="TIGR02515">
    <property type="entry name" value="IV_pilus_PilQ"/>
    <property type="match status" value="1"/>
</dbReference>
<evidence type="ECO:0000313" key="12">
    <source>
        <dbReference type="Proteomes" id="UP000199603"/>
    </source>
</evidence>
<keyword evidence="3 8" id="KW-0813">Transport</keyword>
<evidence type="ECO:0000256" key="5">
    <source>
        <dbReference type="ARBA" id="ARBA00022927"/>
    </source>
</evidence>
<sequence>MKRTSKSYTSVLRVRMLRLTALAALLGAGNYAIAAGSLENISFSAGPGGQVDITLSLSEPAAELPVFTTDDPPRIIVDLPDTRNAVDQRRIPVGIGATSAISTAEAAGRTRVSIDLFRSSAYQTRTEGNNVILSVGGASTSAQQVTAYAADPAKRTVNATEVANIDFRRTPQGTGRIILTLAGEGAASDMRVDGQRVRVDLAGVFLPEKMAERLDVSDFATPVQSVQLSRSASGTQLDIAINGRFEPLAYQTGNEFVVEIDPVQQVVSADGVVAEGAEPGYTGRPVTFTFQDIPVRTLLQLIAEESGLNIVAADSVTGNMTLRLINVPWDQALDLILRAKSLDKRQDRNVIWVAPQSEIATYEKAIADARIEQEQRAELVSEYIAINYGSAEEIAKLLTDQSKGNNQGGQQQQQQGGEARGFLSGRGSVTFDKRTNTLLVNDIPPKVEEIKQLIALLDRPVDQVLIEARIVIASENFARELGAKFGVSGADQSSSGRVITTSGSQAANNALITSAISNRYAGRNATSNIGDALTIGPLLEGRARGPERGDILPAASRLGVNLPVQNPAGSIGFAILSADYLVDLELSALQSEGRGELVSSPRVITANQREASIKQGDEIGYITTTGTGTAAQITTEFKEIVLELLVTPTITQDDRVYLTLKVKKDELAGFTSSPVGDIPLISKREINTAVLVDNGQTVVIGGVYEFNSREDLRKVPFLGDVPVLGNLFRTKRNGTEKAELLIFVTPKVLAVSGRSGR</sequence>
<reference evidence="11 12" key="1">
    <citation type="submission" date="2016-10" db="EMBL/GenBank/DDBJ databases">
        <authorList>
            <person name="de Groot N.N."/>
        </authorList>
    </citation>
    <scope>NUCLEOTIDE SEQUENCE [LARGE SCALE GENOMIC DNA]</scope>
    <source>
        <strain evidence="11 12">DSM 16957</strain>
    </source>
</reference>
<keyword evidence="5" id="KW-0653">Protein transport</keyword>
<organism evidence="11 12">
    <name type="scientific">Aquimonas voraii</name>
    <dbReference type="NCBI Taxonomy" id="265719"/>
    <lineage>
        <taxon>Bacteria</taxon>
        <taxon>Pseudomonadati</taxon>
        <taxon>Pseudomonadota</taxon>
        <taxon>Gammaproteobacteria</taxon>
        <taxon>Lysobacterales</taxon>
        <taxon>Lysobacteraceae</taxon>
        <taxon>Aquimonas</taxon>
    </lineage>
</organism>
<evidence type="ECO:0000256" key="4">
    <source>
        <dbReference type="ARBA" id="ARBA00022729"/>
    </source>
</evidence>
<keyword evidence="4 9" id="KW-0732">Signal</keyword>
<dbReference type="Pfam" id="PF11741">
    <property type="entry name" value="AMIN"/>
    <property type="match status" value="2"/>
</dbReference>
<dbReference type="PRINTS" id="PR01032">
    <property type="entry name" value="PHAGEIV"/>
</dbReference>
<dbReference type="InterPro" id="IPR005644">
    <property type="entry name" value="NolW-like"/>
</dbReference>
<evidence type="ECO:0000256" key="6">
    <source>
        <dbReference type="ARBA" id="ARBA00023136"/>
    </source>
</evidence>
<proteinExistence type="inferred from homology"/>
<dbReference type="Gene3D" id="2.60.40.3500">
    <property type="match status" value="1"/>
</dbReference>
<comment type="subcellular location">
    <subcellularLocation>
        <location evidence="1 8">Cell outer membrane</location>
    </subcellularLocation>
</comment>
<dbReference type="Gene3D" id="3.30.1370.120">
    <property type="match status" value="1"/>
</dbReference>
<evidence type="ECO:0000259" key="10">
    <source>
        <dbReference type="SMART" id="SM00965"/>
    </source>
</evidence>
<gene>
    <name evidence="11" type="ORF">SAMN04488509_11433</name>
</gene>
<dbReference type="GO" id="GO:0009279">
    <property type="term" value="C:cell outer membrane"/>
    <property type="evidence" value="ECO:0007669"/>
    <property type="project" value="UniProtKB-SubCell"/>
</dbReference>
<evidence type="ECO:0000256" key="1">
    <source>
        <dbReference type="ARBA" id="ARBA00004442"/>
    </source>
</evidence>
<evidence type="ECO:0000313" key="11">
    <source>
        <dbReference type="EMBL" id="SDE02612.1"/>
    </source>
</evidence>
<dbReference type="SMART" id="SM00965">
    <property type="entry name" value="STN"/>
    <property type="match status" value="1"/>
</dbReference>
<evidence type="ECO:0000256" key="3">
    <source>
        <dbReference type="ARBA" id="ARBA00022448"/>
    </source>
</evidence>
<dbReference type="Gene3D" id="3.30.1370.130">
    <property type="match status" value="1"/>
</dbReference>
<evidence type="ECO:0000256" key="2">
    <source>
        <dbReference type="ARBA" id="ARBA00006304"/>
    </source>
</evidence>
<dbReference type="Pfam" id="PF03958">
    <property type="entry name" value="Secretin_N"/>
    <property type="match status" value="1"/>
</dbReference>
<protein>
    <submittedName>
        <fullName evidence="11">Type IV pilus assembly protein PilQ</fullName>
    </submittedName>
</protein>
<name>A0A1G6ZJL0_9GAMM</name>
<dbReference type="GO" id="GO:0009306">
    <property type="term" value="P:protein secretion"/>
    <property type="evidence" value="ECO:0007669"/>
    <property type="project" value="InterPro"/>
</dbReference>
<dbReference type="PRINTS" id="PR00811">
    <property type="entry name" value="BCTERIALGSPD"/>
</dbReference>
<dbReference type="PANTHER" id="PTHR30604:SF1">
    <property type="entry name" value="DNA UTILIZATION PROTEIN HOFQ"/>
    <property type="match status" value="1"/>
</dbReference>
<dbReference type="InterPro" id="IPR038591">
    <property type="entry name" value="NolW-like_sf"/>
</dbReference>
<dbReference type="PROSITE" id="PS00875">
    <property type="entry name" value="T2SP_D"/>
    <property type="match status" value="1"/>
</dbReference>
<keyword evidence="12" id="KW-1185">Reference proteome</keyword>
<accession>A0A1G6ZJL0</accession>
<dbReference type="STRING" id="265719.SAMN04488509_11433"/>
<dbReference type="InterPro" id="IPR004845">
    <property type="entry name" value="T2SS_GspD_CS"/>
</dbReference>
<dbReference type="AlphaFoldDB" id="A0A1G6ZJL0"/>
<keyword evidence="7" id="KW-0998">Cell outer membrane</keyword>
<dbReference type="InterPro" id="IPR004846">
    <property type="entry name" value="T2SS/T3SS_dom"/>
</dbReference>
<evidence type="ECO:0000256" key="8">
    <source>
        <dbReference type="RuleBase" id="RU004004"/>
    </source>
</evidence>
<dbReference type="RefSeq" id="WP_245680062.1">
    <property type="nucleotide sequence ID" value="NZ_FNAG01000014.1"/>
</dbReference>
<comment type="similarity">
    <text evidence="2">Belongs to the bacterial secretin family. PilQ subfamily.</text>
</comment>
<feature type="chain" id="PRO_5011752543" evidence="9">
    <location>
        <begin position="35"/>
        <end position="757"/>
    </location>
</feature>
<dbReference type="InterPro" id="IPR021731">
    <property type="entry name" value="AMIN_dom"/>
</dbReference>
<dbReference type="InterPro" id="IPR051808">
    <property type="entry name" value="Type_IV_pilus_biogenesis"/>
</dbReference>
<dbReference type="Gene3D" id="2.60.40.3470">
    <property type="match status" value="1"/>
</dbReference>
<dbReference type="PANTHER" id="PTHR30604">
    <property type="entry name" value="PROTEIN TRANSPORT PROTEIN HOFQ"/>
    <property type="match status" value="1"/>
</dbReference>
<dbReference type="InterPro" id="IPR001775">
    <property type="entry name" value="GspD/PilQ"/>
</dbReference>
<evidence type="ECO:0000256" key="7">
    <source>
        <dbReference type="ARBA" id="ARBA00023237"/>
    </source>
</evidence>
<dbReference type="Proteomes" id="UP000199603">
    <property type="component" value="Unassembled WGS sequence"/>
</dbReference>
<dbReference type="InterPro" id="IPR011662">
    <property type="entry name" value="Secretin/TonB_short_N"/>
</dbReference>
<evidence type="ECO:0000256" key="9">
    <source>
        <dbReference type="SAM" id="SignalP"/>
    </source>
</evidence>
<feature type="domain" description="Secretin/TonB short N-terminal" evidence="10">
    <location>
        <begin position="308"/>
        <end position="356"/>
    </location>
</feature>
<keyword evidence="6" id="KW-0472">Membrane</keyword>
<dbReference type="EMBL" id="FNAG01000014">
    <property type="protein sequence ID" value="SDE02612.1"/>
    <property type="molecule type" value="Genomic_DNA"/>
</dbReference>